<comment type="similarity">
    <text evidence="1">Belongs to the 'phage' integrase family.</text>
</comment>
<dbReference type="Gene3D" id="1.10.443.10">
    <property type="entry name" value="Intergrase catalytic core"/>
    <property type="match status" value="1"/>
</dbReference>
<dbReference type="Pfam" id="PF00589">
    <property type="entry name" value="Phage_integrase"/>
    <property type="match status" value="1"/>
</dbReference>
<keyword evidence="4" id="KW-0233">DNA recombination</keyword>
<dbReference type="PROSITE" id="PS51898">
    <property type="entry name" value="TYR_RECOMBINASE"/>
    <property type="match status" value="1"/>
</dbReference>
<dbReference type="Pfam" id="PF14659">
    <property type="entry name" value="Phage_int_SAM_3"/>
    <property type="match status" value="1"/>
</dbReference>
<dbReference type="InterPro" id="IPR050808">
    <property type="entry name" value="Phage_Integrase"/>
</dbReference>
<evidence type="ECO:0000256" key="1">
    <source>
        <dbReference type="ARBA" id="ARBA00008857"/>
    </source>
</evidence>
<accession>A0A7H2BLS0</accession>
<evidence type="ECO:0000256" key="4">
    <source>
        <dbReference type="ARBA" id="ARBA00023172"/>
    </source>
</evidence>
<evidence type="ECO:0000256" key="3">
    <source>
        <dbReference type="ARBA" id="ARBA00023125"/>
    </source>
</evidence>
<gene>
    <name evidence="8" type="ORF">IDM48_04230</name>
</gene>
<evidence type="ECO:0000313" key="8">
    <source>
        <dbReference type="EMBL" id="QNV40616.1"/>
    </source>
</evidence>
<dbReference type="InterPro" id="IPR010998">
    <property type="entry name" value="Integrase_recombinase_N"/>
</dbReference>
<dbReference type="InterPro" id="IPR011010">
    <property type="entry name" value="DNA_brk_join_enz"/>
</dbReference>
<dbReference type="RefSeq" id="WP_190618180.1">
    <property type="nucleotide sequence ID" value="NZ_CP061538.1"/>
</dbReference>
<dbReference type="GO" id="GO:0006310">
    <property type="term" value="P:DNA recombination"/>
    <property type="evidence" value="ECO:0007669"/>
    <property type="project" value="UniProtKB-KW"/>
</dbReference>
<dbReference type="CDD" id="cd00397">
    <property type="entry name" value="DNA_BRE_C"/>
    <property type="match status" value="1"/>
</dbReference>
<dbReference type="Proteomes" id="UP000516421">
    <property type="component" value="Chromosome"/>
</dbReference>
<feature type="domain" description="Tyr recombinase" evidence="6">
    <location>
        <begin position="179"/>
        <end position="373"/>
    </location>
</feature>
<dbReference type="InterPro" id="IPR004107">
    <property type="entry name" value="Integrase_SAM-like_N"/>
</dbReference>
<dbReference type="InterPro" id="IPR002104">
    <property type="entry name" value="Integrase_catalytic"/>
</dbReference>
<dbReference type="GO" id="GO:0003677">
    <property type="term" value="F:DNA binding"/>
    <property type="evidence" value="ECO:0007669"/>
    <property type="project" value="UniProtKB-UniRule"/>
</dbReference>
<keyword evidence="3 5" id="KW-0238">DNA-binding</keyword>
<name>A0A7H2BLS0_9MICC</name>
<dbReference type="EMBL" id="CP061538">
    <property type="protein sequence ID" value="QNV40616.1"/>
    <property type="molecule type" value="Genomic_DNA"/>
</dbReference>
<dbReference type="PANTHER" id="PTHR30629">
    <property type="entry name" value="PROPHAGE INTEGRASE"/>
    <property type="match status" value="1"/>
</dbReference>
<dbReference type="PANTHER" id="PTHR30629:SF2">
    <property type="entry name" value="PROPHAGE INTEGRASE INTS-RELATED"/>
    <property type="match status" value="1"/>
</dbReference>
<dbReference type="GO" id="GO:0015074">
    <property type="term" value="P:DNA integration"/>
    <property type="evidence" value="ECO:0007669"/>
    <property type="project" value="UniProtKB-KW"/>
</dbReference>
<feature type="domain" description="Core-binding (CB)" evidence="7">
    <location>
        <begin position="70"/>
        <end position="158"/>
    </location>
</feature>
<evidence type="ECO:0000256" key="2">
    <source>
        <dbReference type="ARBA" id="ARBA00022908"/>
    </source>
</evidence>
<evidence type="ECO:0000259" key="6">
    <source>
        <dbReference type="PROSITE" id="PS51898"/>
    </source>
</evidence>
<organism evidence="8 9">
    <name type="scientific">Rothia amarae</name>
    <dbReference type="NCBI Taxonomy" id="169480"/>
    <lineage>
        <taxon>Bacteria</taxon>
        <taxon>Bacillati</taxon>
        <taxon>Actinomycetota</taxon>
        <taxon>Actinomycetes</taxon>
        <taxon>Micrococcales</taxon>
        <taxon>Micrococcaceae</taxon>
        <taxon>Rothia</taxon>
    </lineage>
</organism>
<evidence type="ECO:0000256" key="5">
    <source>
        <dbReference type="PROSITE-ProRule" id="PRU01248"/>
    </source>
</evidence>
<dbReference type="InterPro" id="IPR013762">
    <property type="entry name" value="Integrase-like_cat_sf"/>
</dbReference>
<protein>
    <submittedName>
        <fullName evidence="8">Tyrosine-type recombinase/integrase</fullName>
    </submittedName>
</protein>
<dbReference type="InterPro" id="IPR044068">
    <property type="entry name" value="CB"/>
</dbReference>
<dbReference type="PROSITE" id="PS51900">
    <property type="entry name" value="CB"/>
    <property type="match status" value="1"/>
</dbReference>
<dbReference type="SUPFAM" id="SSF56349">
    <property type="entry name" value="DNA breaking-rejoining enzymes"/>
    <property type="match status" value="1"/>
</dbReference>
<dbReference type="KEGG" id="rama:IDM48_04230"/>
<dbReference type="AlphaFoldDB" id="A0A7H2BLS0"/>
<evidence type="ECO:0000313" key="9">
    <source>
        <dbReference type="Proteomes" id="UP000516421"/>
    </source>
</evidence>
<dbReference type="Gene3D" id="1.10.150.130">
    <property type="match status" value="1"/>
</dbReference>
<proteinExistence type="inferred from homology"/>
<reference evidence="8 9" key="1">
    <citation type="submission" date="2020-09" db="EMBL/GenBank/DDBJ databases">
        <title>Investigation of environmental microbe.</title>
        <authorList>
            <person name="Ou Y."/>
            <person name="Kang Q."/>
        </authorList>
    </citation>
    <scope>NUCLEOTIDE SEQUENCE [LARGE SCALE GENOMIC DNA]</scope>
    <source>
        <strain evidence="8 9">KJZ-9</strain>
    </source>
</reference>
<keyword evidence="9" id="KW-1185">Reference proteome</keyword>
<sequence>MRPPLPLNTLGEINTRKKPSGKWVARAYYRDDNGKRRDMTATGKTKAAATNALKEKAATYRPIEQATADMTLAAFTERWYEEYKSGVSENTARISENIIRNYINPVGQIRLREITVSWVEKQLTNALEIVESGNTRRGGKSTAMRLRTMLKMILAEAVRLDALPTNPAEHSKPIQREKTAPQSLTPEQLKRLRANIHHYYETHPARHKAATYVPDLIDFLAGTGCRVGEAISLRWEDIDFQAGMVTIRSTAITNNGASKYQPYTKTKNNRAVMLPGWLIEILAVRPRTSEYVFPSSTGGMVKYGNLKENFAQARGTEFAGCTPKILRATVATLIERELGAEAAALQLGHDDVQTTKHSYIERRGVSDARGVLGSL</sequence>
<keyword evidence="2" id="KW-0229">DNA integration</keyword>
<evidence type="ECO:0000259" key="7">
    <source>
        <dbReference type="PROSITE" id="PS51900"/>
    </source>
</evidence>